<keyword evidence="3" id="KW-1185">Reference proteome</keyword>
<sequence>MFRPGNRVGLTADYTRAPVPDALVAHRREGRPAYTPPGHRQARGAGPAVREVLGDAVPCRPASGWASRSCAVRAAGWTAGRPGVRGGGPVSEMDHVSRYRFHGARRDGLAFTHTWRRSRPERPSYVTAYGPGWLPPSSQGFFTPARRRPRLRHEIRTGSDVPPRCSGRRERLKWA</sequence>
<dbReference type="EMBL" id="CP019724">
    <property type="protein sequence ID" value="AQS71196.1"/>
    <property type="molecule type" value="Genomic_DNA"/>
</dbReference>
<evidence type="ECO:0000313" key="2">
    <source>
        <dbReference type="EMBL" id="AQS71196.1"/>
    </source>
</evidence>
<protein>
    <submittedName>
        <fullName evidence="2">Uncharacterized protein</fullName>
    </submittedName>
</protein>
<accession>A0A1S6JHG4</accession>
<proteinExistence type="predicted"/>
<evidence type="ECO:0000313" key="3">
    <source>
        <dbReference type="Proteomes" id="UP000189443"/>
    </source>
</evidence>
<organism evidence="2 3">
    <name type="scientific">Streptomyces pactum</name>
    <dbReference type="NCBI Taxonomy" id="68249"/>
    <lineage>
        <taxon>Bacteria</taxon>
        <taxon>Bacillati</taxon>
        <taxon>Actinomycetota</taxon>
        <taxon>Actinomycetes</taxon>
        <taxon>Kitasatosporales</taxon>
        <taxon>Streptomycetaceae</taxon>
        <taxon>Streptomyces</taxon>
    </lineage>
</organism>
<dbReference type="KEGG" id="spac:B1H29_33765"/>
<feature type="region of interest" description="Disordered" evidence="1">
    <location>
        <begin position="153"/>
        <end position="175"/>
    </location>
</feature>
<evidence type="ECO:0000256" key="1">
    <source>
        <dbReference type="SAM" id="MobiDB-lite"/>
    </source>
</evidence>
<dbReference type="AlphaFoldDB" id="A0A1S6JHG4"/>
<gene>
    <name evidence="2" type="ORF">B1H29_33765</name>
</gene>
<reference evidence="2 3" key="1">
    <citation type="submission" date="2017-02" db="EMBL/GenBank/DDBJ databases">
        <title>Streptomyces pactum ACT12 Genome sequencing and assembly.</title>
        <authorList>
            <person name="Xue Q."/>
            <person name="Yan X."/>
            <person name="Jia L."/>
            <person name="Yan H."/>
        </authorList>
    </citation>
    <scope>NUCLEOTIDE SEQUENCE [LARGE SCALE GENOMIC DNA]</scope>
    <source>
        <strain evidence="2 3">ACT12</strain>
    </source>
</reference>
<name>A0A1S6JHG4_9ACTN</name>
<dbReference type="STRING" id="68249.BC342_02230"/>
<dbReference type="Proteomes" id="UP000189443">
    <property type="component" value="Chromosome"/>
</dbReference>